<dbReference type="InterPro" id="IPR014729">
    <property type="entry name" value="Rossmann-like_a/b/a_fold"/>
</dbReference>
<dbReference type="InterPro" id="IPR002307">
    <property type="entry name" value="Tyr-tRNA-ligase"/>
</dbReference>
<dbReference type="InterPro" id="IPR001412">
    <property type="entry name" value="aa-tRNA-synth_I_CS"/>
</dbReference>
<dbReference type="SUPFAM" id="SSF55174">
    <property type="entry name" value="Alpha-L RNA-binding motif"/>
    <property type="match status" value="1"/>
</dbReference>
<dbReference type="EC" id="6.1.1.1" evidence="1 8"/>
<dbReference type="InterPro" id="IPR024088">
    <property type="entry name" value="Tyr-tRNA-ligase_bac-type"/>
</dbReference>
<dbReference type="GO" id="GO:0003723">
    <property type="term" value="F:RNA binding"/>
    <property type="evidence" value="ECO:0007669"/>
    <property type="project" value="UniProtKB-KW"/>
</dbReference>
<name>A0A2H0B2W6_9BACT</name>
<proteinExistence type="inferred from homology"/>
<evidence type="ECO:0000256" key="6">
    <source>
        <dbReference type="ARBA" id="ARBA00023146"/>
    </source>
</evidence>
<evidence type="ECO:0000313" key="11">
    <source>
        <dbReference type="EMBL" id="PIP51992.1"/>
    </source>
</evidence>
<evidence type="ECO:0000256" key="1">
    <source>
        <dbReference type="ARBA" id="ARBA00013160"/>
    </source>
</evidence>
<comment type="caution">
    <text evidence="11">The sequence shown here is derived from an EMBL/GenBank/DDBJ whole genome shotgun (WGS) entry which is preliminary data.</text>
</comment>
<dbReference type="AlphaFoldDB" id="A0A2H0B2W6"/>
<keyword evidence="6 10" id="KW-0030">Aminoacyl-tRNA synthetase</keyword>
<dbReference type="Gene3D" id="1.10.240.10">
    <property type="entry name" value="Tyrosyl-Transfer RNA Synthetase"/>
    <property type="match status" value="1"/>
</dbReference>
<dbReference type="InterPro" id="IPR036986">
    <property type="entry name" value="S4_RNA-bd_sf"/>
</dbReference>
<comment type="catalytic activity">
    <reaction evidence="7">
        <text>tRNA(Tyr) + L-tyrosine + ATP = L-tyrosyl-tRNA(Tyr) + AMP + diphosphate + H(+)</text>
        <dbReference type="Rhea" id="RHEA:10220"/>
        <dbReference type="Rhea" id="RHEA-COMP:9706"/>
        <dbReference type="Rhea" id="RHEA-COMP:9707"/>
        <dbReference type="ChEBI" id="CHEBI:15378"/>
        <dbReference type="ChEBI" id="CHEBI:30616"/>
        <dbReference type="ChEBI" id="CHEBI:33019"/>
        <dbReference type="ChEBI" id="CHEBI:58315"/>
        <dbReference type="ChEBI" id="CHEBI:78442"/>
        <dbReference type="ChEBI" id="CHEBI:78536"/>
        <dbReference type="ChEBI" id="CHEBI:456215"/>
        <dbReference type="EC" id="6.1.1.1"/>
    </reaction>
</comment>
<dbReference type="PROSITE" id="PS00178">
    <property type="entry name" value="AA_TRNA_LIGASE_I"/>
    <property type="match status" value="1"/>
</dbReference>
<dbReference type="PROSITE" id="PS50889">
    <property type="entry name" value="S4"/>
    <property type="match status" value="1"/>
</dbReference>
<evidence type="ECO:0000256" key="8">
    <source>
        <dbReference type="NCBIfam" id="TIGR00234"/>
    </source>
</evidence>
<dbReference type="PANTHER" id="PTHR11766:SF1">
    <property type="entry name" value="TYROSINE--TRNA LIGASE"/>
    <property type="match status" value="1"/>
</dbReference>
<dbReference type="Gene3D" id="3.10.290.10">
    <property type="entry name" value="RNA-binding S4 domain"/>
    <property type="match status" value="1"/>
</dbReference>
<evidence type="ECO:0000256" key="10">
    <source>
        <dbReference type="RuleBase" id="RU363036"/>
    </source>
</evidence>
<dbReference type="PANTHER" id="PTHR11766">
    <property type="entry name" value="TYROSYL-TRNA SYNTHETASE"/>
    <property type="match status" value="1"/>
</dbReference>
<keyword evidence="2 10" id="KW-0436">Ligase</keyword>
<sequence>MSNMLTTDYVLTRGVEQILPTKQGLAKLMATRKISLYEGFDPTSPSLHIGHLIGIRKLAQFQKLGHQVIFLIGDFTGMIGDPTDKTSARQKLTHEQMLNNLKGYKEQVKNIIDFDGDNPVKIVFNYDWLSKLTFADVVELATHFTVQQMIERDFYQERLKQNKPIYLHEFMYPLMQGYDSAHMAVDLEIGGNDQMFNLLAGRTLEKAYKNKDKFCLTTKLLTDPTGAKMGKTTGNTVNLTDSPNDIFGKIMALPDSLLPLGFELLTDMDQPETEPMTAKKILALEVVKQIHGEKSAHAAQKNFEQTFQKKAPEYKQKIKAQANLMLTVAQIAGSNSEAKRLIAQGAVDVNGVKASDGTVTMRAGDKVKIGQKTFVKVI</sequence>
<dbReference type="CDD" id="cd00165">
    <property type="entry name" value="S4"/>
    <property type="match status" value="1"/>
</dbReference>
<dbReference type="InterPro" id="IPR002305">
    <property type="entry name" value="aa-tRNA-synth_Ic"/>
</dbReference>
<evidence type="ECO:0000256" key="4">
    <source>
        <dbReference type="ARBA" id="ARBA00022840"/>
    </source>
</evidence>
<gene>
    <name evidence="11" type="primary">tyrS</name>
    <name evidence="11" type="ORF">COX09_04085</name>
</gene>
<organism evidence="11 12">
    <name type="scientific">Candidatus Beckwithbacteria bacterium CG23_combo_of_CG06-09_8_20_14_all_47_9</name>
    <dbReference type="NCBI Taxonomy" id="1974498"/>
    <lineage>
        <taxon>Bacteria</taxon>
        <taxon>Candidatus Beckwithiibacteriota</taxon>
    </lineage>
</organism>
<dbReference type="Proteomes" id="UP000231081">
    <property type="component" value="Unassembled WGS sequence"/>
</dbReference>
<evidence type="ECO:0000256" key="3">
    <source>
        <dbReference type="ARBA" id="ARBA00022741"/>
    </source>
</evidence>
<dbReference type="PRINTS" id="PR01040">
    <property type="entry name" value="TRNASYNTHTYR"/>
</dbReference>
<evidence type="ECO:0000256" key="5">
    <source>
        <dbReference type="ARBA" id="ARBA00022917"/>
    </source>
</evidence>
<dbReference type="GO" id="GO:0005829">
    <property type="term" value="C:cytosol"/>
    <property type="evidence" value="ECO:0007669"/>
    <property type="project" value="TreeGrafter"/>
</dbReference>
<evidence type="ECO:0000256" key="2">
    <source>
        <dbReference type="ARBA" id="ARBA00022598"/>
    </source>
</evidence>
<keyword evidence="3 10" id="KW-0547">Nucleotide-binding</keyword>
<protein>
    <recommendedName>
        <fullName evidence="1 8">Tyrosine--tRNA ligase</fullName>
        <ecNumber evidence="1 8">6.1.1.1</ecNumber>
    </recommendedName>
</protein>
<keyword evidence="4 10" id="KW-0067">ATP-binding</keyword>
<dbReference type="Gene3D" id="3.40.50.620">
    <property type="entry name" value="HUPs"/>
    <property type="match status" value="1"/>
</dbReference>
<comment type="similarity">
    <text evidence="10">Belongs to the class-I aminoacyl-tRNA synthetase family.</text>
</comment>
<keyword evidence="9" id="KW-0694">RNA-binding</keyword>
<dbReference type="GO" id="GO:0005524">
    <property type="term" value="F:ATP binding"/>
    <property type="evidence" value="ECO:0007669"/>
    <property type="project" value="UniProtKB-KW"/>
</dbReference>
<dbReference type="GO" id="GO:0006437">
    <property type="term" value="P:tyrosyl-tRNA aminoacylation"/>
    <property type="evidence" value="ECO:0007669"/>
    <property type="project" value="UniProtKB-UniRule"/>
</dbReference>
<accession>A0A2H0B2W6</accession>
<dbReference type="NCBIfam" id="TIGR00234">
    <property type="entry name" value="tyrS"/>
    <property type="match status" value="1"/>
</dbReference>
<dbReference type="GO" id="GO:0004831">
    <property type="term" value="F:tyrosine-tRNA ligase activity"/>
    <property type="evidence" value="ECO:0007669"/>
    <property type="project" value="UniProtKB-UniRule"/>
</dbReference>
<reference evidence="11 12" key="1">
    <citation type="submission" date="2017-09" db="EMBL/GenBank/DDBJ databases">
        <title>Depth-based differentiation of microbial function through sediment-hosted aquifers and enrichment of novel symbionts in the deep terrestrial subsurface.</title>
        <authorList>
            <person name="Probst A.J."/>
            <person name="Ladd B."/>
            <person name="Jarett J.K."/>
            <person name="Geller-Mcgrath D.E."/>
            <person name="Sieber C.M."/>
            <person name="Emerson J.B."/>
            <person name="Anantharaman K."/>
            <person name="Thomas B.C."/>
            <person name="Malmstrom R."/>
            <person name="Stieglmeier M."/>
            <person name="Klingl A."/>
            <person name="Woyke T."/>
            <person name="Ryan C.M."/>
            <person name="Banfield J.F."/>
        </authorList>
    </citation>
    <scope>NUCLEOTIDE SEQUENCE [LARGE SCALE GENOMIC DNA]</scope>
    <source>
        <strain evidence="11">CG23_combo_of_CG06-09_8_20_14_all_47_9</strain>
    </source>
</reference>
<dbReference type="CDD" id="cd00805">
    <property type="entry name" value="TyrRS_core"/>
    <property type="match status" value="1"/>
</dbReference>
<dbReference type="Pfam" id="PF00579">
    <property type="entry name" value="tRNA-synt_1b"/>
    <property type="match status" value="1"/>
</dbReference>
<dbReference type="EMBL" id="PCSQ01000100">
    <property type="protein sequence ID" value="PIP51992.1"/>
    <property type="molecule type" value="Genomic_DNA"/>
</dbReference>
<evidence type="ECO:0000256" key="7">
    <source>
        <dbReference type="ARBA" id="ARBA00048248"/>
    </source>
</evidence>
<evidence type="ECO:0000256" key="9">
    <source>
        <dbReference type="PROSITE-ProRule" id="PRU00182"/>
    </source>
</evidence>
<evidence type="ECO:0000313" key="12">
    <source>
        <dbReference type="Proteomes" id="UP000231081"/>
    </source>
</evidence>
<dbReference type="SUPFAM" id="SSF52374">
    <property type="entry name" value="Nucleotidylyl transferase"/>
    <property type="match status" value="1"/>
</dbReference>
<keyword evidence="5 10" id="KW-0648">Protein biosynthesis</keyword>